<dbReference type="Gene3D" id="3.30.1360.40">
    <property type="match status" value="1"/>
</dbReference>
<feature type="compositionally biased region" description="Basic and acidic residues" evidence="16">
    <location>
        <begin position="1279"/>
        <end position="1309"/>
    </location>
</feature>
<dbReference type="InterPro" id="IPR013759">
    <property type="entry name" value="Topo_IIA_B_C"/>
</dbReference>
<keyword evidence="10" id="KW-0460">Magnesium</keyword>
<dbReference type="InterPro" id="IPR018522">
    <property type="entry name" value="TopoIIA_CS"/>
</dbReference>
<evidence type="ECO:0000256" key="16">
    <source>
        <dbReference type="SAM" id="MobiDB-lite"/>
    </source>
</evidence>
<dbReference type="GO" id="GO:0003677">
    <property type="term" value="F:DNA binding"/>
    <property type="evidence" value="ECO:0007669"/>
    <property type="project" value="UniProtKB-UniRule"/>
</dbReference>
<dbReference type="SMART" id="SM00434">
    <property type="entry name" value="TOP4c"/>
    <property type="match status" value="1"/>
</dbReference>
<dbReference type="CDD" id="cd03365">
    <property type="entry name" value="TOPRIM_TopoIIA"/>
    <property type="match status" value="1"/>
</dbReference>
<keyword evidence="13 14" id="KW-0413">Isomerase</keyword>
<gene>
    <name evidence="19" type="ORF">RI129_011253</name>
</gene>
<keyword evidence="12 14" id="KW-0238">DNA-binding</keyword>
<evidence type="ECO:0000256" key="3">
    <source>
        <dbReference type="ARBA" id="ARBA00001946"/>
    </source>
</evidence>
<dbReference type="InterPro" id="IPR020568">
    <property type="entry name" value="Ribosomal_Su5_D2-typ_SF"/>
</dbReference>
<comment type="cofactor">
    <cofactor evidence="3">
        <name>Mg(2+)</name>
        <dbReference type="ChEBI" id="CHEBI:18420"/>
    </cofactor>
</comment>
<evidence type="ECO:0000256" key="12">
    <source>
        <dbReference type="ARBA" id="ARBA00023125"/>
    </source>
</evidence>
<keyword evidence="11 14" id="KW-0799">Topoisomerase</keyword>
<dbReference type="InterPro" id="IPR013758">
    <property type="entry name" value="Topo_IIA_A/C_ab"/>
</dbReference>
<dbReference type="InterPro" id="IPR002205">
    <property type="entry name" value="Topo_IIA_dom_A"/>
</dbReference>
<feature type="compositionally biased region" description="Basic residues" evidence="16">
    <location>
        <begin position="1502"/>
        <end position="1511"/>
    </location>
</feature>
<dbReference type="InterPro" id="IPR013760">
    <property type="entry name" value="Topo_IIA-like_dom_sf"/>
</dbReference>
<keyword evidence="9 15" id="KW-0067">ATP-binding</keyword>
<dbReference type="Pfam" id="PF02518">
    <property type="entry name" value="HATPase_c"/>
    <property type="match status" value="1"/>
</dbReference>
<dbReference type="Pfam" id="PF01751">
    <property type="entry name" value="Toprim"/>
    <property type="match status" value="1"/>
</dbReference>
<protein>
    <recommendedName>
        <fullName evidence="6 15">DNA topoisomerase 2</fullName>
        <ecNumber evidence="5 15">5.6.2.2</ecNumber>
    </recommendedName>
</protein>
<dbReference type="SUPFAM" id="SSF56719">
    <property type="entry name" value="Type II DNA topoisomerase"/>
    <property type="match status" value="1"/>
</dbReference>
<dbReference type="InterPro" id="IPR031660">
    <property type="entry name" value="TOPRIM_C"/>
</dbReference>
<dbReference type="GO" id="GO:0000712">
    <property type="term" value="P:resolution of meiotic recombination intermediates"/>
    <property type="evidence" value="ECO:0007669"/>
    <property type="project" value="TreeGrafter"/>
</dbReference>
<dbReference type="InterPro" id="IPR013757">
    <property type="entry name" value="Topo_IIA_A_a_sf"/>
</dbReference>
<dbReference type="Pfam" id="PF16898">
    <property type="entry name" value="TOPRIM_C"/>
    <property type="match status" value="1"/>
</dbReference>
<evidence type="ECO:0000256" key="6">
    <source>
        <dbReference type="ARBA" id="ARBA00019635"/>
    </source>
</evidence>
<comment type="function">
    <text evidence="15">Control of topological states of DNA by transient breakage and subsequent rejoining of DNA strands. Topoisomerase II makes double-strand breaks.</text>
</comment>
<evidence type="ECO:0000256" key="10">
    <source>
        <dbReference type="ARBA" id="ARBA00022842"/>
    </source>
</evidence>
<evidence type="ECO:0000256" key="9">
    <source>
        <dbReference type="ARBA" id="ARBA00022840"/>
    </source>
</evidence>
<evidence type="ECO:0000259" key="18">
    <source>
        <dbReference type="PROSITE" id="PS52040"/>
    </source>
</evidence>
<dbReference type="Gene3D" id="3.30.1490.30">
    <property type="match status" value="1"/>
</dbReference>
<proteinExistence type="inferred from homology"/>
<dbReference type="PROSITE" id="PS00177">
    <property type="entry name" value="TOPOISOMERASE_II"/>
    <property type="match status" value="1"/>
</dbReference>
<dbReference type="SUPFAM" id="SSF54211">
    <property type="entry name" value="Ribosomal protein S5 domain 2-like"/>
    <property type="match status" value="1"/>
</dbReference>
<evidence type="ECO:0000256" key="1">
    <source>
        <dbReference type="ARBA" id="ARBA00000185"/>
    </source>
</evidence>
<dbReference type="CDD" id="cd03481">
    <property type="entry name" value="TopoIIA_Trans_ScTopoIIA"/>
    <property type="match status" value="1"/>
</dbReference>
<dbReference type="FunFam" id="3.30.1490.30:FF:000001">
    <property type="entry name" value="DNA topoisomerase 2"/>
    <property type="match status" value="1"/>
</dbReference>
<feature type="region of interest" description="Disordered" evidence="16">
    <location>
        <begin position="1204"/>
        <end position="1235"/>
    </location>
</feature>
<feature type="region of interest" description="Disordered" evidence="16">
    <location>
        <begin position="1"/>
        <end position="38"/>
    </location>
</feature>
<keyword evidence="20" id="KW-1185">Reference proteome</keyword>
<dbReference type="SUPFAM" id="SSF55874">
    <property type="entry name" value="ATPase domain of HSP90 chaperone/DNA topoisomerase II/histidine kinase"/>
    <property type="match status" value="1"/>
</dbReference>
<dbReference type="FunFam" id="3.90.199.10:FF:000002">
    <property type="entry name" value="DNA topoisomerase 2"/>
    <property type="match status" value="1"/>
</dbReference>
<dbReference type="Gene3D" id="3.90.199.10">
    <property type="entry name" value="Topoisomerase II, domain 5"/>
    <property type="match status" value="1"/>
</dbReference>
<dbReference type="FunFam" id="3.30.1360.40:FF:000003">
    <property type="entry name" value="DNA topoisomerase 2"/>
    <property type="match status" value="1"/>
</dbReference>
<dbReference type="Pfam" id="PF00204">
    <property type="entry name" value="DNA_gyraseB"/>
    <property type="match status" value="1"/>
</dbReference>
<feature type="compositionally biased region" description="Basic and acidic residues" evidence="16">
    <location>
        <begin position="1431"/>
        <end position="1446"/>
    </location>
</feature>
<dbReference type="EMBL" id="JAVRBK010000008">
    <property type="protein sequence ID" value="KAK5640442.1"/>
    <property type="molecule type" value="Genomic_DNA"/>
</dbReference>
<dbReference type="InterPro" id="IPR034157">
    <property type="entry name" value="TOPRIM_TopoII"/>
</dbReference>
<dbReference type="FunFam" id="3.30.565.10:FF:000004">
    <property type="entry name" value="DNA topoisomerase 2"/>
    <property type="match status" value="1"/>
</dbReference>
<keyword evidence="7" id="KW-0479">Metal-binding</keyword>
<feature type="region of interest" description="Disordered" evidence="16">
    <location>
        <begin position="1250"/>
        <end position="1604"/>
    </location>
</feature>
<dbReference type="PROSITE" id="PS50880">
    <property type="entry name" value="TOPRIM"/>
    <property type="match status" value="1"/>
</dbReference>
<evidence type="ECO:0000256" key="15">
    <source>
        <dbReference type="RuleBase" id="RU362094"/>
    </source>
</evidence>
<feature type="active site" description="O-(5'-phospho-DNA)-tyrosine intermediate" evidence="14">
    <location>
        <position position="814"/>
    </location>
</feature>
<feature type="compositionally biased region" description="Acidic residues" evidence="16">
    <location>
        <begin position="1106"/>
        <end position="1120"/>
    </location>
</feature>
<dbReference type="GO" id="GO:0005524">
    <property type="term" value="F:ATP binding"/>
    <property type="evidence" value="ECO:0007669"/>
    <property type="project" value="UniProtKB-UniRule"/>
</dbReference>
<evidence type="ECO:0000256" key="4">
    <source>
        <dbReference type="ARBA" id="ARBA00011080"/>
    </source>
</evidence>
<evidence type="ECO:0000313" key="20">
    <source>
        <dbReference type="Proteomes" id="UP001329430"/>
    </source>
</evidence>
<dbReference type="PRINTS" id="PR01158">
    <property type="entry name" value="TOPISMRASEII"/>
</dbReference>
<dbReference type="Gene3D" id="3.40.50.670">
    <property type="match status" value="1"/>
</dbReference>
<feature type="compositionally biased region" description="Basic residues" evidence="16">
    <location>
        <begin position="1543"/>
        <end position="1553"/>
    </location>
</feature>
<dbReference type="InterPro" id="IPR014721">
    <property type="entry name" value="Ribsml_uS5_D2-typ_fold_subgr"/>
</dbReference>
<feature type="compositionally biased region" description="Basic and acidic residues" evidence="16">
    <location>
        <begin position="1252"/>
        <end position="1269"/>
    </location>
</feature>
<dbReference type="GO" id="GO:0003918">
    <property type="term" value="F:DNA topoisomerase type II (double strand cut, ATP-hydrolyzing) activity"/>
    <property type="evidence" value="ECO:0007669"/>
    <property type="project" value="UniProtKB-UniRule"/>
</dbReference>
<evidence type="ECO:0000256" key="7">
    <source>
        <dbReference type="ARBA" id="ARBA00022723"/>
    </source>
</evidence>
<dbReference type="PRINTS" id="PR00418">
    <property type="entry name" value="TPI2FAMILY"/>
</dbReference>
<evidence type="ECO:0000259" key="17">
    <source>
        <dbReference type="PROSITE" id="PS50880"/>
    </source>
</evidence>
<dbReference type="InterPro" id="IPR001154">
    <property type="entry name" value="TopoII_euk"/>
</dbReference>
<dbReference type="CDD" id="cd16930">
    <property type="entry name" value="HATPase_TopII-like"/>
    <property type="match status" value="1"/>
</dbReference>
<evidence type="ECO:0000313" key="19">
    <source>
        <dbReference type="EMBL" id="KAK5640442.1"/>
    </source>
</evidence>
<feature type="region of interest" description="Disordered" evidence="16">
    <location>
        <begin position="1104"/>
        <end position="1127"/>
    </location>
</feature>
<evidence type="ECO:0000256" key="2">
    <source>
        <dbReference type="ARBA" id="ARBA00001913"/>
    </source>
</evidence>
<feature type="domain" description="Toprim" evidence="17">
    <location>
        <begin position="464"/>
        <end position="581"/>
    </location>
</feature>
<dbReference type="InterPro" id="IPR013506">
    <property type="entry name" value="Topo_IIA_bsu_dom2"/>
</dbReference>
<name>A0AAN7ZEF1_9COLE</name>
<comment type="cofactor">
    <cofactor evidence="2">
        <name>Ca(2+)</name>
        <dbReference type="ChEBI" id="CHEBI:29108"/>
    </cofactor>
</comment>
<keyword evidence="8 15" id="KW-0547">Nucleotide-binding</keyword>
<dbReference type="Pfam" id="PF00521">
    <property type="entry name" value="DNA_topoisoIV"/>
    <property type="match status" value="1"/>
</dbReference>
<dbReference type="EC" id="5.6.2.2" evidence="5 15"/>
<feature type="compositionally biased region" description="Basic and acidic residues" evidence="16">
    <location>
        <begin position="13"/>
        <end position="22"/>
    </location>
</feature>
<comment type="catalytic activity">
    <reaction evidence="1 14 15">
        <text>ATP-dependent breakage, passage and rejoining of double-stranded DNA.</text>
        <dbReference type="EC" id="5.6.2.2"/>
    </reaction>
</comment>
<feature type="domain" description="Topo IIA-type catalytic" evidence="18">
    <location>
        <begin position="724"/>
        <end position="1186"/>
    </location>
</feature>
<dbReference type="InterPro" id="IPR003594">
    <property type="entry name" value="HATPase_dom"/>
</dbReference>
<comment type="subunit">
    <text evidence="15">Homodimer.</text>
</comment>
<dbReference type="GO" id="GO:0005634">
    <property type="term" value="C:nucleus"/>
    <property type="evidence" value="ECO:0007669"/>
    <property type="project" value="TreeGrafter"/>
</dbReference>
<dbReference type="InterPro" id="IPR050634">
    <property type="entry name" value="DNA_Topoisomerase_II"/>
</dbReference>
<dbReference type="FunFam" id="3.40.50.670:FF:000001">
    <property type="entry name" value="DNA topoisomerase 2"/>
    <property type="match status" value="2"/>
</dbReference>
<comment type="caution">
    <text evidence="19">The sequence shown here is derived from an EMBL/GenBank/DDBJ whole genome shotgun (WGS) entry which is preliminary data.</text>
</comment>
<evidence type="ECO:0000256" key="5">
    <source>
        <dbReference type="ARBA" id="ARBA00012895"/>
    </source>
</evidence>
<dbReference type="PANTHER" id="PTHR10169:SF38">
    <property type="entry name" value="DNA TOPOISOMERASE 2"/>
    <property type="match status" value="1"/>
</dbReference>
<organism evidence="19 20">
    <name type="scientific">Pyrocoelia pectoralis</name>
    <dbReference type="NCBI Taxonomy" id="417401"/>
    <lineage>
        <taxon>Eukaryota</taxon>
        <taxon>Metazoa</taxon>
        <taxon>Ecdysozoa</taxon>
        <taxon>Arthropoda</taxon>
        <taxon>Hexapoda</taxon>
        <taxon>Insecta</taxon>
        <taxon>Pterygota</taxon>
        <taxon>Neoptera</taxon>
        <taxon>Endopterygota</taxon>
        <taxon>Coleoptera</taxon>
        <taxon>Polyphaga</taxon>
        <taxon>Elateriformia</taxon>
        <taxon>Elateroidea</taxon>
        <taxon>Lampyridae</taxon>
        <taxon>Lampyrinae</taxon>
        <taxon>Pyrocoelia</taxon>
    </lineage>
</organism>
<dbReference type="Proteomes" id="UP001329430">
    <property type="component" value="Chromosome 8"/>
</dbReference>
<dbReference type="GO" id="GO:0006265">
    <property type="term" value="P:DNA topological change"/>
    <property type="evidence" value="ECO:0007669"/>
    <property type="project" value="UniProtKB-UniRule"/>
</dbReference>
<dbReference type="PANTHER" id="PTHR10169">
    <property type="entry name" value="DNA TOPOISOMERASE/GYRASE"/>
    <property type="match status" value="1"/>
</dbReference>
<dbReference type="Gene3D" id="1.10.268.10">
    <property type="entry name" value="Topoisomerase, domain 3"/>
    <property type="match status" value="1"/>
</dbReference>
<dbReference type="PROSITE" id="PS52040">
    <property type="entry name" value="TOPO_IIA"/>
    <property type="match status" value="1"/>
</dbReference>
<dbReference type="InterPro" id="IPR006171">
    <property type="entry name" value="TOPRIM_dom"/>
</dbReference>
<dbReference type="CDD" id="cd00187">
    <property type="entry name" value="TOP4c"/>
    <property type="match status" value="1"/>
</dbReference>
<evidence type="ECO:0000256" key="13">
    <source>
        <dbReference type="ARBA" id="ARBA00023235"/>
    </source>
</evidence>
<comment type="similarity">
    <text evidence="4 15">Belongs to the type II topoisomerase family.</text>
</comment>
<dbReference type="GO" id="GO:0046872">
    <property type="term" value="F:metal ion binding"/>
    <property type="evidence" value="ECO:0007669"/>
    <property type="project" value="UniProtKB-KW"/>
</dbReference>
<sequence>MADIRDMFANMNNDKDKNDKSEPAPPPPPKPAANKKKTIEKTYQKKTQLEHILLRPDTYIGSVEHTEEIMWIYDSESDAMLQKQISFVPGLYKIFDEVLVNAADNKQRDKKMDCIKIEINQETNVISVWNNGQGIDVAMHKEEKMYVPTMIFGHLLTSSNFDDEEEKVTGGRNGYGAKLCNIFSTKFCVETASKEYKKHFKQTWGSNMTKVSEAKIKDFSGEEFTKITFSPDLAKFKMDKLDNDIIGLLSRRAFDVAASTRGVKVFLNGKKLPVKNFKDYIDLYLKNREDAAGNPVKVIYENVNERWEVALTVSEHGFKQISFVNSIATTKGGKHVDYVVDMITKHLVETLNKKNKGGINIRPFQVKNHMWIFINCLIVNPSFDSQTKEHMTLQVKNFGSKCQLSDKFFTAVTKSSLIESVLKWAQAKAQVELSKTSGKKNVKLKGIPKLEDANEAGRKDAAKCTLILTEGDSAKSSVVSGLGVIGRDHYGVFPLRGKLLNVREATHKQILENAEIKNLIKILGLQYDRKYATETDMKTLRYGKVMIMTDQDQDGSHIKGLLINFIHHNWPELLRQNFLEEFITPIVKASKRNEVLTFYSIPEFEEWKGTTPNYNTYTIKYYKGLGTSGSNEMREYFSNMARHRIRFRYNGPQDDENILLAFSKKLADNRKIWLTNFMTDTKRRKEIGLPERYLYTKDTRVVTYSDFINLELVLFSNADNVRSIPCLVDGVKPGQRKVLFTCFKRNDKREVKVAQLSGFVAALSAYHHGEVSLCATIVNLAQNFVGSNNINLLEPIGQFGTRLCGGKDSASARYIFTKLSPMARLIFHSDDDPLLKHEYDDNKKIEPVWYIPILPMILVNGADGIGTGWMTKIPNYNPRQIVQNLRNMLDGEEPTPMIPWYKNFTGTVDDCGDQRYLTSGEVSIVGPNKIEITELPIGTWTQNYKENVLEPLLHGSEKVKPIISDYKEYNTDTTVKFVVTLQPGQMEAAEQQGLHKVFKLQSIMSTTSMCLFDELGCLRRYDSVMEMLQEFYTLRMKMYKKRKDYLEGLLEAEASKLSNQARFIMEKCSGEFVVENKKRKTIIDELVKRQYAPDPVIEWKRRLQMEEEEEEAEESPDDSTESTAENFERDFKKLSDVKKYDYLLGMSMWMLTEERKNELLRQRDVKLDELETMRRLTPEDIWRKDLNNFSEKLTLVEEKERAEELGATQKNKKGATAKKKINLQETMPSPGGRRIVPILGDDLKKRIQNAIKSKENKGKRGVKKEILAEDDKDEFDMMVDNKKTLKDKLGTPEEAEKKAKGKKQKDGFKQTKLNFKSKSDEKVNGSPKKRGRKKKVSDSEDEDDISISGSDVEFGGEVSMVKERTTSRRVTKSIKYSVDSSESDDRELELSQNNIIKEDNVQVAMEASSESENEVVPKKAENSDDLFDSLIGKKSDTPPKELDDHPSKKRHVVLSSDSEEVNVDIEIQPLSKKTETKKRVVSSSDSDKETIISNSDSDSKKPSKHTKKKAKIVNAGPPQKKVTKSKPKKKANVSDDESDIGVAKKKRAKKKKKTSSDESDFEFNKNDISSESDSPIKPTTKAPPPRSGRAVKQIKYNFDSDESD</sequence>
<dbReference type="FunFam" id="3.30.230.10:FF:000008">
    <property type="entry name" value="DNA topoisomerase 2"/>
    <property type="match status" value="1"/>
</dbReference>
<dbReference type="Gene3D" id="3.30.230.10">
    <property type="match status" value="1"/>
</dbReference>
<dbReference type="GO" id="GO:0000819">
    <property type="term" value="P:sister chromatid segregation"/>
    <property type="evidence" value="ECO:0007669"/>
    <property type="project" value="TreeGrafter"/>
</dbReference>
<dbReference type="SMART" id="SM00433">
    <property type="entry name" value="TOP2c"/>
    <property type="match status" value="1"/>
</dbReference>
<dbReference type="InterPro" id="IPR001241">
    <property type="entry name" value="Topo_IIA"/>
</dbReference>
<accession>A0AAN7ZEF1</accession>
<evidence type="ECO:0000256" key="8">
    <source>
        <dbReference type="ARBA" id="ARBA00022741"/>
    </source>
</evidence>
<feature type="compositionally biased region" description="Basic residues" evidence="16">
    <location>
        <begin position="1521"/>
        <end position="1531"/>
    </location>
</feature>
<feature type="compositionally biased region" description="Basic residues" evidence="16">
    <location>
        <begin position="1210"/>
        <end position="1221"/>
    </location>
</feature>
<reference evidence="19 20" key="1">
    <citation type="journal article" date="2024" name="Insects">
        <title>An Improved Chromosome-Level Genome Assembly of the Firefly Pyrocoelia pectoralis.</title>
        <authorList>
            <person name="Fu X."/>
            <person name="Meyer-Rochow V.B."/>
            <person name="Ballantyne L."/>
            <person name="Zhu X."/>
        </authorList>
    </citation>
    <scope>NUCLEOTIDE SEQUENCE [LARGE SCALE GENOMIC DNA]</scope>
    <source>
        <strain evidence="19">XCY_ONT2</strain>
    </source>
</reference>
<dbReference type="Gene3D" id="3.30.565.10">
    <property type="entry name" value="Histidine kinase-like ATPase, C-terminal domain"/>
    <property type="match status" value="1"/>
</dbReference>
<dbReference type="InterPro" id="IPR036890">
    <property type="entry name" value="HATPase_C_sf"/>
</dbReference>
<evidence type="ECO:0000256" key="14">
    <source>
        <dbReference type="PROSITE-ProRule" id="PRU01384"/>
    </source>
</evidence>
<evidence type="ECO:0000256" key="11">
    <source>
        <dbReference type="ARBA" id="ARBA00023029"/>
    </source>
</evidence>